<protein>
    <recommendedName>
        <fullName evidence="3">F-box domain-containing protein</fullName>
    </recommendedName>
</protein>
<dbReference type="AlphaFoldDB" id="A0AAW0A999"/>
<proteinExistence type="predicted"/>
<gene>
    <name evidence="1" type="ORF">R3P38DRAFT_3283323</name>
</gene>
<organism evidence="1 2">
    <name type="scientific">Favolaschia claudopus</name>
    <dbReference type="NCBI Taxonomy" id="2862362"/>
    <lineage>
        <taxon>Eukaryota</taxon>
        <taxon>Fungi</taxon>
        <taxon>Dikarya</taxon>
        <taxon>Basidiomycota</taxon>
        <taxon>Agaricomycotina</taxon>
        <taxon>Agaricomycetes</taxon>
        <taxon>Agaricomycetidae</taxon>
        <taxon>Agaricales</taxon>
        <taxon>Marasmiineae</taxon>
        <taxon>Mycenaceae</taxon>
        <taxon>Favolaschia</taxon>
    </lineage>
</organism>
<comment type="caution">
    <text evidence="1">The sequence shown here is derived from an EMBL/GenBank/DDBJ whole genome shotgun (WGS) entry which is preliminary data.</text>
</comment>
<evidence type="ECO:0000313" key="2">
    <source>
        <dbReference type="Proteomes" id="UP001362999"/>
    </source>
</evidence>
<reference evidence="1 2" key="1">
    <citation type="journal article" date="2024" name="J Genomics">
        <title>Draft genome sequencing and assembly of Favolaschia claudopus CIRM-BRFM 2984 isolated from oak limbs.</title>
        <authorList>
            <person name="Navarro D."/>
            <person name="Drula E."/>
            <person name="Chaduli D."/>
            <person name="Cazenave R."/>
            <person name="Ahrendt S."/>
            <person name="Wang J."/>
            <person name="Lipzen A."/>
            <person name="Daum C."/>
            <person name="Barry K."/>
            <person name="Grigoriev I.V."/>
            <person name="Favel A."/>
            <person name="Rosso M.N."/>
            <person name="Martin F."/>
        </authorList>
    </citation>
    <scope>NUCLEOTIDE SEQUENCE [LARGE SCALE GENOMIC DNA]</scope>
    <source>
        <strain evidence="1 2">CIRM-BRFM 2984</strain>
    </source>
</reference>
<accession>A0AAW0A999</accession>
<dbReference type="Proteomes" id="UP001362999">
    <property type="component" value="Unassembled WGS sequence"/>
</dbReference>
<evidence type="ECO:0008006" key="3">
    <source>
        <dbReference type="Google" id="ProtNLM"/>
    </source>
</evidence>
<sequence length="405" mass="45527">MTLCSTVRDPFTHLPLELSSEIFTHCIPPYGADYARPSYPLLLLNICSLWTRIALATPKLWANLYLRIPAPMMITLDFIQHLTRWLAHSQSFPLLLFLCPKENKAKQGPHPEIIQLIAAHAHHLRELRLRCCSYLVVFSGSPSSPPLHFPILKALVAKHLRRDQKVILTSDEFVDILLGAPSLSILNVHMISIISSSPSDEQGSVVHAALTSLAIREDIYRSDSDSPSHNNILSLLTLPSLTRFSVQINRTDDIACLTSFLQRSSPPLKKLELTSAYHNMAYDSTYHWNPNAIERCFTLLPELTALEMCGPLTAMQDVLISLLVGNESMFLPHLAKFKIVRVFREEVGWFVGVASMLQRRAERMKHFSVLWSGHGLGPVSTPLDAQSEVFRVLEGRGMRIELNLG</sequence>
<evidence type="ECO:0000313" key="1">
    <source>
        <dbReference type="EMBL" id="KAK7002339.1"/>
    </source>
</evidence>
<dbReference type="EMBL" id="JAWWNJ010000079">
    <property type="protein sequence ID" value="KAK7002339.1"/>
    <property type="molecule type" value="Genomic_DNA"/>
</dbReference>
<keyword evidence="2" id="KW-1185">Reference proteome</keyword>
<name>A0AAW0A999_9AGAR</name>